<dbReference type="GO" id="GO:0030892">
    <property type="term" value="C:mitotic cohesin complex"/>
    <property type="evidence" value="ECO:0007669"/>
    <property type="project" value="TreeGrafter"/>
</dbReference>
<evidence type="ECO:0000313" key="7">
    <source>
        <dbReference type="EMBL" id="CRK45979.1"/>
    </source>
</evidence>
<dbReference type="EMBL" id="CVQI01035162">
    <property type="protein sequence ID" value="CRK45979.1"/>
    <property type="molecule type" value="Genomic_DNA"/>
</dbReference>
<organism evidence="7 8">
    <name type="scientific">Verticillium longisporum</name>
    <name type="common">Verticillium dahliae var. longisporum</name>
    <dbReference type="NCBI Taxonomy" id="100787"/>
    <lineage>
        <taxon>Eukaryota</taxon>
        <taxon>Fungi</taxon>
        <taxon>Dikarya</taxon>
        <taxon>Ascomycota</taxon>
        <taxon>Pezizomycotina</taxon>
        <taxon>Sordariomycetes</taxon>
        <taxon>Hypocreomycetidae</taxon>
        <taxon>Glomerellales</taxon>
        <taxon>Plectosphaerellaceae</taxon>
        <taxon>Verticillium</taxon>
    </lineage>
</organism>
<evidence type="ECO:0000256" key="2">
    <source>
        <dbReference type="ARBA" id="ARBA00023242"/>
    </source>
</evidence>
<feature type="domain" description="Rad21/Rec8-like protein N-terminal" evidence="6">
    <location>
        <begin position="153"/>
        <end position="239"/>
    </location>
</feature>
<proteinExistence type="predicted"/>
<dbReference type="GO" id="GO:0005634">
    <property type="term" value="C:nucleus"/>
    <property type="evidence" value="ECO:0007669"/>
    <property type="project" value="UniProtKB-SubCell"/>
</dbReference>
<dbReference type="Pfam" id="PF03345">
    <property type="entry name" value="OST48_N"/>
    <property type="match status" value="1"/>
</dbReference>
<dbReference type="InterPro" id="IPR055457">
    <property type="entry name" value="OST48_N"/>
</dbReference>
<dbReference type="InterPro" id="IPR039781">
    <property type="entry name" value="Rad21/Rec8-like"/>
</dbReference>
<comment type="subcellular location">
    <subcellularLocation>
        <location evidence="1">Nucleus</location>
    </subcellularLocation>
</comment>
<feature type="compositionally biased region" description="Polar residues" evidence="3">
    <location>
        <begin position="662"/>
        <end position="677"/>
    </location>
</feature>
<accession>A0A0G4NHQ7</accession>
<dbReference type="UniPathway" id="UPA00378"/>
<evidence type="ECO:0000313" key="8">
    <source>
        <dbReference type="Proteomes" id="UP000045706"/>
    </source>
</evidence>
<dbReference type="InterPro" id="IPR006910">
    <property type="entry name" value="Rad21_Rec8_N"/>
</dbReference>
<keyword evidence="2" id="KW-0539">Nucleus</keyword>
<dbReference type="PANTHER" id="PTHR12585:SF70">
    <property type="entry name" value="RAD21_REC8 N TERMINAL DOMAIN PROTEIN (AFU_ORTHOLOGUE AFUA_6G02900)"/>
    <property type="match status" value="1"/>
</dbReference>
<reference evidence="8" key="1">
    <citation type="submission" date="2015-05" db="EMBL/GenBank/DDBJ databases">
        <authorList>
            <person name="Fogelqvist Johan"/>
        </authorList>
    </citation>
    <scope>NUCLEOTIDE SEQUENCE [LARGE SCALE GENOMIC DNA]</scope>
</reference>
<feature type="chain" id="PRO_5043960452" evidence="4">
    <location>
        <begin position="19"/>
        <end position="845"/>
    </location>
</feature>
<evidence type="ECO:0000259" key="5">
    <source>
        <dbReference type="Pfam" id="PF03345"/>
    </source>
</evidence>
<feature type="domain" description="OST48 N-terminal" evidence="5">
    <location>
        <begin position="26"/>
        <end position="141"/>
    </location>
</feature>
<name>A0A0G4NHQ7_VERLO</name>
<feature type="region of interest" description="Disordered" evidence="3">
    <location>
        <begin position="659"/>
        <end position="680"/>
    </location>
</feature>
<dbReference type="GO" id="GO:0003682">
    <property type="term" value="F:chromatin binding"/>
    <property type="evidence" value="ECO:0007669"/>
    <property type="project" value="TreeGrafter"/>
</dbReference>
<keyword evidence="4" id="KW-0732">Signal</keyword>
<feature type="compositionally biased region" description="Basic and acidic residues" evidence="3">
    <location>
        <begin position="586"/>
        <end position="597"/>
    </location>
</feature>
<dbReference type="Proteomes" id="UP000045706">
    <property type="component" value="Unassembled WGS sequence"/>
</dbReference>
<protein>
    <submittedName>
        <fullName evidence="7">Uncharacterized protein</fullName>
    </submittedName>
</protein>
<evidence type="ECO:0000259" key="6">
    <source>
        <dbReference type="Pfam" id="PF04825"/>
    </source>
</evidence>
<feature type="region of interest" description="Disordered" evidence="3">
    <location>
        <begin position="436"/>
        <end position="458"/>
    </location>
</feature>
<evidence type="ECO:0000256" key="4">
    <source>
        <dbReference type="SAM" id="SignalP"/>
    </source>
</evidence>
<dbReference type="PANTHER" id="PTHR12585">
    <property type="entry name" value="SCC1 / RAD21 FAMILY MEMBER"/>
    <property type="match status" value="1"/>
</dbReference>
<dbReference type="GO" id="GO:0007064">
    <property type="term" value="P:mitotic sister chromatid cohesion"/>
    <property type="evidence" value="ECO:0007669"/>
    <property type="project" value="TreeGrafter"/>
</dbReference>
<evidence type="ECO:0000256" key="3">
    <source>
        <dbReference type="SAM" id="MobiDB-lite"/>
    </source>
</evidence>
<feature type="compositionally biased region" description="Polar residues" evidence="3">
    <location>
        <begin position="552"/>
        <end position="564"/>
    </location>
</feature>
<evidence type="ECO:0000256" key="1">
    <source>
        <dbReference type="ARBA" id="ARBA00004123"/>
    </source>
</evidence>
<gene>
    <name evidence="7" type="ORF">BN1723_006820</name>
</gene>
<dbReference type="AlphaFoldDB" id="A0A0G4NHQ7"/>
<dbReference type="Pfam" id="PF04825">
    <property type="entry name" value="Rad21_Rec8_N"/>
    <property type="match status" value="1"/>
</dbReference>
<sequence length="845" mass="93155">MKSFFTLFSLLFAAAVHAISATGGERLLVLLDDVEEKEQYSTFLGDLESRGFKISYETPKSESLKLFHLGERTFDHVLLFPSKIKSLGPNLTPNILVQFVNAEGNILLTTSSASTIPSTVANLLAEFDISLPLERTGLQEDAVKDDNVVGLLVATVGPRGGALKVTRKAIQEVNVRKACETILQPGAPLALRVQGNLLYGVSRVFAQQCVYVLGDAEKTRTDMQMFYQLLAQNDTDPKAGLVEREQILLPDDPSFVLDPVIPAFNSNGGGKPAFNTSQSSSNKEFSQLSLANSSSIQSGRPGSIMSFNLSQSDGGSLFLASPFRVDSSAKKNTLQERIAPLEQPNDLEGSGDIMFDIDDEGNIIGIADPFEEPHLPELLPNPIQQDQFINNDMAMAQEEIPTFGDDNPLQPLPNEDDVPMLEKEPGNAMSAQQQLYSPVPQPDPEQEELVPGTKGPGKIRAAGTRGFLDSRTVISRQEQIRNQDDYLQRMAKERASKPKISIAKARTNAYAVSFGQGIHGIGQTSVSPEFVHPLAHMFAGDALRNLVFGNRDPNNQDARSTTPSDIEKSRRRSASQAFDNGLEDNANERRVRPRLSEETQEPAQGQQDADMGFIVDNDNELPPEVGLGEQEHFEDRMSSLMMPWNRTPSIHRPSSVGVFGSKQWSTGSRQPTLSPRGSTRPIERRSEIGLETHGSELGGEWGYSHDPSIDEEVGAAFTVNPQEEVGSQWMRSTLDVDSECFLRYSLTQAERNGRAMSCDGEESSRRWVEFEELARPEEHSKAIAAQAFYHILTLRTKGMLALQQEWENIRPFGIIRIGVEVPKENEDAVEESLEGEDVSMNSHNV</sequence>
<feature type="region of interest" description="Disordered" evidence="3">
    <location>
        <begin position="549"/>
        <end position="618"/>
    </location>
</feature>
<dbReference type="CDD" id="cd21789">
    <property type="entry name" value="Rad21_Rec8_M_SpRec8p-like"/>
    <property type="match status" value="1"/>
</dbReference>
<feature type="signal peptide" evidence="4">
    <location>
        <begin position="1"/>
        <end position="18"/>
    </location>
</feature>